<evidence type="ECO:0000313" key="1">
    <source>
        <dbReference type="EMBL" id="MFJ1472330.1"/>
    </source>
</evidence>
<dbReference type="Proteomes" id="UP001168096">
    <property type="component" value="Unassembled WGS sequence"/>
</dbReference>
<dbReference type="EMBL" id="JASNRB020000042">
    <property type="protein sequence ID" value="MFJ1472330.1"/>
    <property type="molecule type" value="Genomic_DNA"/>
</dbReference>
<organism evidence="1 2">
    <name type="scientific">Massilia orientalis</name>
    <dbReference type="NCBI Taxonomy" id="3050128"/>
    <lineage>
        <taxon>Bacteria</taxon>
        <taxon>Pseudomonadati</taxon>
        <taxon>Pseudomonadota</taxon>
        <taxon>Betaproteobacteria</taxon>
        <taxon>Burkholderiales</taxon>
        <taxon>Oxalobacteraceae</taxon>
        <taxon>Telluria group</taxon>
        <taxon>Massilia</taxon>
    </lineage>
</organism>
<evidence type="ECO:0000313" key="2">
    <source>
        <dbReference type="Proteomes" id="UP001168096"/>
    </source>
</evidence>
<name>A0ACC7MJT3_9BURK</name>
<gene>
    <name evidence="1" type="ORF">QPK29_031845</name>
</gene>
<keyword evidence="2" id="KW-1185">Reference proteome</keyword>
<accession>A0ACC7MJT3</accession>
<sequence>MFHGLTPDNCRYLAGNYRGSAFPCLRDYKVGVLGDRRVGTPPHNVAFEMQLFEAQLQLVIKAFAQDVQKAGKFDQKLLLAFIDILAKFLVYFFAIHPYANGNGHSGRLMVLVLLKRFNLDPKSWPLDQSPSYGDAIRAHRDGKPGLLRNFILDRILN</sequence>
<comment type="caution">
    <text evidence="1">The sequence shown here is derived from an EMBL/GenBank/DDBJ whole genome shotgun (WGS) entry which is preliminary data.</text>
</comment>
<reference evidence="1" key="1">
    <citation type="submission" date="2024-11" db="EMBL/GenBank/DDBJ databases">
        <title>Description of Massilia orientalis sp. nov., isolated from rhizosphere soil of Ageratina adenophora.</title>
        <authorList>
            <person name="Wang Y."/>
        </authorList>
    </citation>
    <scope>NUCLEOTIDE SEQUENCE</scope>
    <source>
        <strain evidence="1">YIM B02787</strain>
    </source>
</reference>
<proteinExistence type="predicted"/>
<protein>
    <submittedName>
        <fullName evidence="1">Fic family protein</fullName>
    </submittedName>
</protein>